<feature type="domain" description="ATP-dependent DNA ligase family profile" evidence="19">
    <location>
        <begin position="511"/>
        <end position="645"/>
    </location>
</feature>
<dbReference type="PANTHER" id="PTHR45674:SF9">
    <property type="entry name" value="DNA LIGASE 3"/>
    <property type="match status" value="1"/>
</dbReference>
<evidence type="ECO:0000256" key="16">
    <source>
        <dbReference type="RuleBase" id="RU004196"/>
    </source>
</evidence>
<proteinExistence type="inferred from homology"/>
<dbReference type="InterPro" id="IPR012310">
    <property type="entry name" value="DNA_ligase_ATP-dep_cent"/>
</dbReference>
<keyword evidence="14" id="KW-0131">Cell cycle</keyword>
<keyword evidence="11 15" id="KW-0067">ATP-binding</keyword>
<reference evidence="20" key="1">
    <citation type="submission" date="2022-10" db="EMBL/GenBank/DDBJ databases">
        <title>Genome sequences of endogenous nimaviruses in decapod crustaceans.</title>
        <authorList>
            <person name="Kawato S."/>
            <person name="Nozaki R."/>
            <person name="Kondo H."/>
            <person name="Hirono I."/>
        </authorList>
    </citation>
    <scope>NUCLEOTIDE SEQUENCE</scope>
    <source>
        <strain evidence="20">Lva-Nima_1</strain>
    </source>
</reference>
<sequence>MSTTHSQTRTSTTTTSSDDEDHNTEPFVEPPVIAKAVSENTAESETTSLPYKSETTITLTPSVIKGTLFCADYSPKRGTAKCKRCSETCEKGKLRIGKKVRNFFSNDCDVMTYWYHAHCIFESFRNARPTTIKIKEPAVDIKGWEKLLEEDKNNILAMVRSASKSEEDKNNILAMVRSASKSNHQQPRLSKNVQCYNRLFSTFCDLCNSIAKEPSYREKTRIVSDLLLTLSIEDLGLWIRLLLPCELRRIYNIKSKQLVKLFGQLFGESVEEMTRDLDMSGDVADTITRFYCKRYSANHSPKITLREVDQILANLEGKTKETEQLAILHSVVYKNLPPKEFMMIVRLIECNLRINAGPKHILDGVHKDAYAIFQTTRDIDMVLSKVMKNPSSSFGSSVSASAVVLIPVKPMLAERCKSVSHAFRKCGNQTIYSEIKYDGERVQIHRKGTITKYFTRSLKPVNEHKIKQFDKYIPMAFPESDEYILDAELVMMDNETGMPLPFGTLGRKEMEKHENANPCLFVFDLLLYNGEDLMKMKMCERRRMLEENMVKQKNRIMLSEMVKIEQPSELEDMISRVLGDGLEGLVLKKANGEYEPGKRHWLKIKKDSIYGGAMADTLDLVVLGSWYGTGKNKGKLSVFLMGCYDKRSEAWRTVAKVHTGHTDATLNRLQGQLMSNMMRYNDAFNSIGLNYNLKLDKNMKPDFVVIDPKRSPVWEIIGAEITKQENQNHHTAHGISIRFPRVKCERDDKTWETATSMQELMHLYDISVSVNKRKTEEKKEAVLEAKRKRLGNRYDLM</sequence>
<dbReference type="PROSITE" id="PS00333">
    <property type="entry name" value="DNA_LIGASE_A2"/>
    <property type="match status" value="1"/>
</dbReference>
<evidence type="ECO:0000256" key="5">
    <source>
        <dbReference type="ARBA" id="ARBA00022705"/>
    </source>
</evidence>
<evidence type="ECO:0000256" key="3">
    <source>
        <dbReference type="ARBA" id="ARBA00022598"/>
    </source>
</evidence>
<dbReference type="Gene3D" id="3.30.1490.70">
    <property type="match status" value="1"/>
</dbReference>
<evidence type="ECO:0000256" key="17">
    <source>
        <dbReference type="SAM" id="MobiDB-lite"/>
    </source>
</evidence>
<evidence type="ECO:0000313" key="20">
    <source>
        <dbReference type="EMBL" id="BDT62134.1"/>
    </source>
</evidence>
<dbReference type="Gene3D" id="1.10.3260.10">
    <property type="entry name" value="DNA ligase, ATP-dependent, N-terminal domain"/>
    <property type="match status" value="1"/>
</dbReference>
<feature type="compositionally biased region" description="Low complexity" evidence="17">
    <location>
        <begin position="1"/>
        <end position="16"/>
    </location>
</feature>
<keyword evidence="13 15" id="KW-0234">DNA repair</keyword>
<dbReference type="InterPro" id="IPR012340">
    <property type="entry name" value="NA-bd_OB-fold"/>
</dbReference>
<evidence type="ECO:0000259" key="18">
    <source>
        <dbReference type="PROSITE" id="PS50064"/>
    </source>
</evidence>
<dbReference type="GO" id="GO:0003910">
    <property type="term" value="F:DNA ligase (ATP) activity"/>
    <property type="evidence" value="ECO:0007669"/>
    <property type="project" value="UniProtKB-EC"/>
</dbReference>
<dbReference type="SUPFAM" id="SSF50249">
    <property type="entry name" value="Nucleic acid-binding proteins"/>
    <property type="match status" value="1"/>
</dbReference>
<keyword evidence="10" id="KW-0862">Zinc</keyword>
<name>A0A9C7C5J0_9VIRU</name>
<evidence type="ECO:0000256" key="6">
    <source>
        <dbReference type="ARBA" id="ARBA00022723"/>
    </source>
</evidence>
<dbReference type="SUPFAM" id="SSF56091">
    <property type="entry name" value="DNA ligase/mRNA capping enzyme, catalytic domain"/>
    <property type="match status" value="1"/>
</dbReference>
<dbReference type="GO" id="GO:0008270">
    <property type="term" value="F:zinc ion binding"/>
    <property type="evidence" value="ECO:0007669"/>
    <property type="project" value="UniProtKB-KW"/>
</dbReference>
<dbReference type="Gene3D" id="3.30.470.30">
    <property type="entry name" value="DNA ligase/mRNA capping enzyme"/>
    <property type="match status" value="1"/>
</dbReference>
<keyword evidence="7 15" id="KW-0547">Nucleotide-binding</keyword>
<dbReference type="Pfam" id="PF04679">
    <property type="entry name" value="DNA_ligase_A_C"/>
    <property type="match status" value="1"/>
</dbReference>
<keyword evidence="3 15" id="KW-0436">Ligase</keyword>
<protein>
    <recommendedName>
        <fullName evidence="2 15">DNA ligase</fullName>
        <ecNumber evidence="15">6.5.1.1</ecNumber>
    </recommendedName>
</protein>
<dbReference type="EMBL" id="LC738872">
    <property type="protein sequence ID" value="BDT62134.1"/>
    <property type="molecule type" value="Genomic_DNA"/>
</dbReference>
<dbReference type="GO" id="GO:0051301">
    <property type="term" value="P:cell division"/>
    <property type="evidence" value="ECO:0007669"/>
    <property type="project" value="UniProtKB-KW"/>
</dbReference>
<evidence type="ECO:0000256" key="11">
    <source>
        <dbReference type="ARBA" id="ARBA00022840"/>
    </source>
</evidence>
<dbReference type="GO" id="GO:0005524">
    <property type="term" value="F:ATP binding"/>
    <property type="evidence" value="ECO:0007669"/>
    <property type="project" value="UniProtKB-KW"/>
</dbReference>
<accession>A0A9C7C5J0</accession>
<evidence type="ECO:0000256" key="9">
    <source>
        <dbReference type="ARBA" id="ARBA00022771"/>
    </source>
</evidence>
<dbReference type="PROSITE" id="PS50064">
    <property type="entry name" value="ZF_PARP_2"/>
    <property type="match status" value="1"/>
</dbReference>
<dbReference type="Pfam" id="PF01068">
    <property type="entry name" value="DNA_ligase_A_M"/>
    <property type="match status" value="1"/>
</dbReference>
<keyword evidence="9" id="KW-0863">Zinc-finger</keyword>
<dbReference type="InterPro" id="IPR036599">
    <property type="entry name" value="DNA_ligase_N_sf"/>
</dbReference>
<dbReference type="PROSITE" id="PS50160">
    <property type="entry name" value="DNA_LIGASE_A3"/>
    <property type="match status" value="1"/>
</dbReference>
<dbReference type="InterPro" id="IPR001510">
    <property type="entry name" value="Znf_PARP"/>
</dbReference>
<comment type="catalytic activity">
    <reaction evidence="15">
        <text>ATP + (deoxyribonucleotide)n-3'-hydroxyl + 5'-phospho-(deoxyribonucleotide)m = (deoxyribonucleotide)n+m + AMP + diphosphate.</text>
        <dbReference type="EC" id="6.5.1.1"/>
    </reaction>
</comment>
<dbReference type="SUPFAM" id="SSF57716">
    <property type="entry name" value="Glucocorticoid receptor-like (DNA-binding domain)"/>
    <property type="match status" value="1"/>
</dbReference>
<dbReference type="InterPro" id="IPR012309">
    <property type="entry name" value="DNA_ligase_ATP-dep_C"/>
</dbReference>
<keyword evidence="6" id="KW-0479">Metal-binding</keyword>
<keyword evidence="4" id="KW-0132">Cell division</keyword>
<evidence type="ECO:0000256" key="13">
    <source>
        <dbReference type="ARBA" id="ARBA00023204"/>
    </source>
</evidence>
<evidence type="ECO:0000256" key="12">
    <source>
        <dbReference type="ARBA" id="ARBA00023172"/>
    </source>
</evidence>
<evidence type="ECO:0000256" key="10">
    <source>
        <dbReference type="ARBA" id="ARBA00022833"/>
    </source>
</evidence>
<dbReference type="InterPro" id="IPR050191">
    <property type="entry name" value="ATP-dep_DNA_ligase"/>
</dbReference>
<evidence type="ECO:0000256" key="7">
    <source>
        <dbReference type="ARBA" id="ARBA00022741"/>
    </source>
</evidence>
<dbReference type="SMART" id="SM01336">
    <property type="entry name" value="zf-PARP"/>
    <property type="match status" value="1"/>
</dbReference>
<dbReference type="PROSITE" id="PS00697">
    <property type="entry name" value="DNA_LIGASE_A1"/>
    <property type="match status" value="1"/>
</dbReference>
<dbReference type="NCBIfam" id="TIGR00574">
    <property type="entry name" value="dnl1"/>
    <property type="match status" value="1"/>
</dbReference>
<keyword evidence="12 15" id="KW-0233">DNA recombination</keyword>
<evidence type="ECO:0000256" key="14">
    <source>
        <dbReference type="ARBA" id="ARBA00023306"/>
    </source>
</evidence>
<dbReference type="GO" id="GO:0003677">
    <property type="term" value="F:DNA binding"/>
    <property type="evidence" value="ECO:0007669"/>
    <property type="project" value="InterPro"/>
</dbReference>
<dbReference type="GO" id="GO:0006302">
    <property type="term" value="P:double-strand break repair"/>
    <property type="evidence" value="ECO:0007669"/>
    <property type="project" value="TreeGrafter"/>
</dbReference>
<feature type="domain" description="PARP-type" evidence="18">
    <location>
        <begin position="69"/>
        <end position="163"/>
    </location>
</feature>
<evidence type="ECO:0000256" key="2">
    <source>
        <dbReference type="ARBA" id="ARBA00013308"/>
    </source>
</evidence>
<dbReference type="FunFam" id="3.30.470.30:FF:000003">
    <property type="entry name" value="DNA ligase"/>
    <property type="match status" value="1"/>
</dbReference>
<dbReference type="PANTHER" id="PTHR45674">
    <property type="entry name" value="DNA LIGASE 1/3 FAMILY MEMBER"/>
    <property type="match status" value="1"/>
</dbReference>
<dbReference type="Pfam" id="PF00645">
    <property type="entry name" value="zf-PARP"/>
    <property type="match status" value="1"/>
</dbReference>
<dbReference type="SUPFAM" id="SSF117018">
    <property type="entry name" value="ATP-dependent DNA ligase DNA-binding domain"/>
    <property type="match status" value="1"/>
</dbReference>
<evidence type="ECO:0000256" key="15">
    <source>
        <dbReference type="RuleBase" id="RU000617"/>
    </source>
</evidence>
<keyword evidence="5" id="KW-0235">DNA replication</keyword>
<evidence type="ECO:0000256" key="4">
    <source>
        <dbReference type="ARBA" id="ARBA00022618"/>
    </source>
</evidence>
<dbReference type="InterPro" id="IPR036957">
    <property type="entry name" value="Znf_PARP_sf"/>
</dbReference>
<dbReference type="InterPro" id="IPR000977">
    <property type="entry name" value="DNA_ligase_ATP-dep"/>
</dbReference>
<feature type="region of interest" description="Disordered" evidence="17">
    <location>
        <begin position="1"/>
        <end position="29"/>
    </location>
</feature>
<organism evidence="20">
    <name type="scientific">Litopenaeus vannamei majanivirus Nimav-1_LVa</name>
    <dbReference type="NCBI Taxonomy" id="2984273"/>
    <lineage>
        <taxon>Viruses</taxon>
        <taxon>Viruses incertae sedis</taxon>
        <taxon>Naldaviricetes</taxon>
        <taxon>Nimaviridae</taxon>
    </lineage>
</organism>
<keyword evidence="8 15" id="KW-0227">DNA damage</keyword>
<dbReference type="InterPro" id="IPR012308">
    <property type="entry name" value="DNA_ligase_ATP-dep_N"/>
</dbReference>
<dbReference type="GO" id="GO:0071897">
    <property type="term" value="P:DNA biosynthetic process"/>
    <property type="evidence" value="ECO:0007669"/>
    <property type="project" value="InterPro"/>
</dbReference>
<dbReference type="Pfam" id="PF04675">
    <property type="entry name" value="DNA_ligase_A_N"/>
    <property type="match status" value="1"/>
</dbReference>
<evidence type="ECO:0000256" key="8">
    <source>
        <dbReference type="ARBA" id="ARBA00022763"/>
    </source>
</evidence>
<dbReference type="Gene3D" id="3.30.1740.10">
    <property type="entry name" value="Zinc finger, PARP-type"/>
    <property type="match status" value="1"/>
</dbReference>
<dbReference type="GO" id="GO:0006273">
    <property type="term" value="P:lagging strand elongation"/>
    <property type="evidence" value="ECO:0007669"/>
    <property type="project" value="TreeGrafter"/>
</dbReference>
<evidence type="ECO:0000256" key="1">
    <source>
        <dbReference type="ARBA" id="ARBA00007572"/>
    </source>
</evidence>
<dbReference type="GO" id="GO:0006310">
    <property type="term" value="P:DNA recombination"/>
    <property type="evidence" value="ECO:0007669"/>
    <property type="project" value="UniProtKB-KW"/>
</dbReference>
<dbReference type="Gene3D" id="2.40.50.140">
    <property type="entry name" value="Nucleic acid-binding proteins"/>
    <property type="match status" value="1"/>
</dbReference>
<dbReference type="EC" id="6.5.1.1" evidence="15"/>
<comment type="similarity">
    <text evidence="1 16">Belongs to the ATP-dependent DNA ligase family.</text>
</comment>
<dbReference type="InterPro" id="IPR016059">
    <property type="entry name" value="DNA_ligase_ATP-dep_CS"/>
</dbReference>
<evidence type="ECO:0000259" key="19">
    <source>
        <dbReference type="PROSITE" id="PS50160"/>
    </source>
</evidence>